<proteinExistence type="predicted"/>
<dbReference type="EMBL" id="CP108110">
    <property type="protein sequence ID" value="WUQ83605.1"/>
    <property type="molecule type" value="Genomic_DNA"/>
</dbReference>
<dbReference type="RefSeq" id="WP_328953703.1">
    <property type="nucleotide sequence ID" value="NZ_CP108110.1"/>
</dbReference>
<evidence type="ECO:0000313" key="3">
    <source>
        <dbReference type="Proteomes" id="UP001432222"/>
    </source>
</evidence>
<reference evidence="1" key="1">
    <citation type="submission" date="2022-10" db="EMBL/GenBank/DDBJ databases">
        <title>The complete genomes of actinobacterial strains from the NBC collection.</title>
        <authorList>
            <person name="Joergensen T.S."/>
            <person name="Alvarez Arevalo M."/>
            <person name="Sterndorff E.B."/>
            <person name="Faurdal D."/>
            <person name="Vuksanovic O."/>
            <person name="Mourched A.-S."/>
            <person name="Charusanti P."/>
            <person name="Shaw S."/>
            <person name="Blin K."/>
            <person name="Weber T."/>
        </authorList>
    </citation>
    <scope>NUCLEOTIDE SEQUENCE</scope>
    <source>
        <strain evidence="1">NBC_00222</strain>
    </source>
</reference>
<evidence type="ECO:0000313" key="1">
    <source>
        <dbReference type="EMBL" id="WUQ82648.1"/>
    </source>
</evidence>
<sequence length="73" mass="7992">MSEPECWAIAEVVLSVLQADRRNGEYLLTQYVSTAEARALLDSPRVPAEAVPLLADIGRTRRLALAILQTLVS</sequence>
<protein>
    <submittedName>
        <fullName evidence="1">Uncharacterized protein</fullName>
    </submittedName>
</protein>
<organism evidence="1 3">
    <name type="scientific">Kitasatospora purpeofusca</name>
    <dbReference type="NCBI Taxonomy" id="67352"/>
    <lineage>
        <taxon>Bacteria</taxon>
        <taxon>Bacillati</taxon>
        <taxon>Actinomycetota</taxon>
        <taxon>Actinomycetes</taxon>
        <taxon>Kitasatosporales</taxon>
        <taxon>Streptomycetaceae</taxon>
        <taxon>Kitasatospora</taxon>
    </lineage>
</organism>
<dbReference type="Proteomes" id="UP001432222">
    <property type="component" value="Chromosome"/>
</dbReference>
<keyword evidence="3" id="KW-1185">Reference proteome</keyword>
<name>A0ABZ1TUK2_9ACTN</name>
<evidence type="ECO:0000313" key="2">
    <source>
        <dbReference type="EMBL" id="WUQ83605.1"/>
    </source>
</evidence>
<gene>
    <name evidence="1" type="ORF">OHA16_06400</name>
    <name evidence="2" type="ORF">OHA16_11890</name>
</gene>
<accession>A0ABZ1TUK2</accession>
<dbReference type="EMBL" id="CP108110">
    <property type="protein sequence ID" value="WUQ82648.1"/>
    <property type="molecule type" value="Genomic_DNA"/>
</dbReference>